<reference evidence="2 3" key="1">
    <citation type="journal article" date="2018" name="Mol. Ecol.">
        <title>The obligate alkalophilic soda-lake fungus Sodiomyces alkalinus has shifted to a protein diet.</title>
        <authorList>
            <person name="Grum-Grzhimaylo A.A."/>
            <person name="Falkoski D.L."/>
            <person name="van den Heuvel J."/>
            <person name="Valero-Jimenez C.A."/>
            <person name="Min B."/>
            <person name="Choi I.G."/>
            <person name="Lipzen A."/>
            <person name="Daum C.G."/>
            <person name="Aanen D.K."/>
            <person name="Tsang A."/>
            <person name="Henrissat B."/>
            <person name="Bilanenko E.N."/>
            <person name="de Vries R.P."/>
            <person name="van Kan J.A.L."/>
            <person name="Grigoriev I.V."/>
            <person name="Debets A.J.M."/>
        </authorList>
    </citation>
    <scope>NUCLEOTIDE SEQUENCE [LARGE SCALE GENOMIC DNA]</scope>
    <source>
        <strain evidence="2 3">F11</strain>
    </source>
</reference>
<proteinExistence type="predicted"/>
<dbReference type="GeneID" id="39583560"/>
<dbReference type="Proteomes" id="UP000272025">
    <property type="component" value="Unassembled WGS sequence"/>
</dbReference>
<dbReference type="AlphaFoldDB" id="A0A3N2PST0"/>
<dbReference type="STRING" id="1314773.A0A3N2PST0"/>
<accession>A0A3N2PST0</accession>
<keyword evidence="3" id="KW-1185">Reference proteome</keyword>
<protein>
    <submittedName>
        <fullName evidence="2">Uncharacterized protein</fullName>
    </submittedName>
</protein>
<feature type="compositionally biased region" description="Pro residues" evidence="1">
    <location>
        <begin position="265"/>
        <end position="274"/>
    </location>
</feature>
<dbReference type="OrthoDB" id="4850584at2759"/>
<dbReference type="EMBL" id="ML119057">
    <property type="protein sequence ID" value="ROT37572.1"/>
    <property type="molecule type" value="Genomic_DNA"/>
</dbReference>
<sequence>MRFSTIAVAGFAAYSQAERVNDERSLRDLLGDWEYPNGIDALTDVSPTAAPEAGDLHVFHPPHHDVVIDDCDNQEADDWHWVHPGTEHHAEDHQWTTSTITETATETVVDCDPEEPCHGGGKTHYTTVTIPETVTICPVPITPEPQPEPEPTGEPEPEPEPTGEPEPEPEPPVYPSEVPVYPSEEPEPAPEPTYEPEPEPPVSEVPPPPEETEPVHPPPEEPEPEPPVSEAPPPPEETEPVQPPPEEPEPEPPVESEPVYEPTEAPLPVPPPVPTSIGTVTIPAPPSEETTSFIPVPTAGAGQNAQRAGGAVVAAAVAAMLI</sequence>
<feature type="compositionally biased region" description="Acidic residues" evidence="1">
    <location>
        <begin position="184"/>
        <end position="198"/>
    </location>
</feature>
<gene>
    <name evidence="2" type="ORF">SODALDRAFT_380020</name>
</gene>
<evidence type="ECO:0000313" key="3">
    <source>
        <dbReference type="Proteomes" id="UP000272025"/>
    </source>
</evidence>
<evidence type="ECO:0000256" key="1">
    <source>
        <dbReference type="SAM" id="MobiDB-lite"/>
    </source>
</evidence>
<name>A0A3N2PST0_SODAK</name>
<feature type="compositionally biased region" description="Pro residues" evidence="1">
    <location>
        <begin position="140"/>
        <end position="150"/>
    </location>
</feature>
<feature type="compositionally biased region" description="Acidic residues" evidence="1">
    <location>
        <begin position="151"/>
        <end position="169"/>
    </location>
</feature>
<dbReference type="RefSeq" id="XP_028465378.1">
    <property type="nucleotide sequence ID" value="XM_028615083.1"/>
</dbReference>
<evidence type="ECO:0000313" key="2">
    <source>
        <dbReference type="EMBL" id="ROT37572.1"/>
    </source>
</evidence>
<feature type="region of interest" description="Disordered" evidence="1">
    <location>
        <begin position="137"/>
        <end position="306"/>
    </location>
</feature>
<feature type="compositionally biased region" description="Pro residues" evidence="1">
    <location>
        <begin position="225"/>
        <end position="245"/>
    </location>
</feature>
<feature type="compositionally biased region" description="Pro residues" evidence="1">
    <location>
        <begin position="199"/>
        <end position="209"/>
    </location>
</feature>
<organism evidence="2 3">
    <name type="scientific">Sodiomyces alkalinus (strain CBS 110278 / VKM F-3762 / F11)</name>
    <name type="common">Alkaliphilic filamentous fungus</name>
    <dbReference type="NCBI Taxonomy" id="1314773"/>
    <lineage>
        <taxon>Eukaryota</taxon>
        <taxon>Fungi</taxon>
        <taxon>Dikarya</taxon>
        <taxon>Ascomycota</taxon>
        <taxon>Pezizomycotina</taxon>
        <taxon>Sordariomycetes</taxon>
        <taxon>Hypocreomycetidae</taxon>
        <taxon>Glomerellales</taxon>
        <taxon>Plectosphaerellaceae</taxon>
        <taxon>Sodiomyces</taxon>
    </lineage>
</organism>